<keyword evidence="1" id="KW-1133">Transmembrane helix</keyword>
<accession>A0ABY8VIP0</accession>
<evidence type="ECO:0000313" key="3">
    <source>
        <dbReference type="Proteomes" id="UP001225598"/>
    </source>
</evidence>
<feature type="transmembrane region" description="Helical" evidence="1">
    <location>
        <begin position="12"/>
        <end position="32"/>
    </location>
</feature>
<evidence type="ECO:0008006" key="4">
    <source>
        <dbReference type="Google" id="ProtNLM"/>
    </source>
</evidence>
<gene>
    <name evidence="2" type="ORF">QP027_01365</name>
</gene>
<evidence type="ECO:0000256" key="1">
    <source>
        <dbReference type="SAM" id="Phobius"/>
    </source>
</evidence>
<dbReference type="Proteomes" id="UP001225598">
    <property type="component" value="Chromosome"/>
</dbReference>
<feature type="transmembrane region" description="Helical" evidence="1">
    <location>
        <begin position="57"/>
        <end position="79"/>
    </location>
</feature>
<keyword evidence="1" id="KW-0812">Transmembrane</keyword>
<protein>
    <recommendedName>
        <fullName evidence="4">Alkaline shock response membrane anchor protein AmaP</fullName>
    </recommendedName>
</protein>
<keyword evidence="3" id="KW-1185">Reference proteome</keyword>
<name>A0ABY8VIP0_9CORY</name>
<organism evidence="2 3">
    <name type="scientific">Corynebacterium breve</name>
    <dbReference type="NCBI Taxonomy" id="3049799"/>
    <lineage>
        <taxon>Bacteria</taxon>
        <taxon>Bacillati</taxon>
        <taxon>Actinomycetota</taxon>
        <taxon>Actinomycetes</taxon>
        <taxon>Mycobacteriales</taxon>
        <taxon>Corynebacteriaceae</taxon>
        <taxon>Corynebacterium</taxon>
    </lineage>
</organism>
<reference evidence="2 3" key="1">
    <citation type="submission" date="2023-05" db="EMBL/GenBank/DDBJ databases">
        <title>Corynebacterium suedekumii sp. nov. and Corynebacterium breve sp. nov. isolated from raw cow's milk.</title>
        <authorList>
            <person name="Baer M.K."/>
            <person name="Mehl L."/>
            <person name="Hellmuth R."/>
            <person name="Marke G."/>
            <person name="Lipski A."/>
        </authorList>
    </citation>
    <scope>NUCLEOTIDE SEQUENCE [LARGE SCALE GENOMIC DNA]</scope>
    <source>
        <strain evidence="2 3">R4</strain>
    </source>
</reference>
<dbReference type="EMBL" id="CP126969">
    <property type="protein sequence ID" value="WIM68074.1"/>
    <property type="molecule type" value="Genomic_DNA"/>
</dbReference>
<keyword evidence="1" id="KW-0472">Membrane</keyword>
<dbReference type="RefSeq" id="WP_284825397.1">
    <property type="nucleotide sequence ID" value="NZ_CP126969.1"/>
</dbReference>
<proteinExistence type="predicted"/>
<sequence>MTPVLSFFDRFAVFICGLLLVVAGLYPLALYFDIPRVSSVVRAWDRSVVADLPQWSWYPWVLGLLCVIFAAVGISMIVANLRKRSFTRRELNDDHQSGNTTVHIGQLAGAMGTILQQTEAVTSVQAAVAMIKDRPTITFTVSADPHADLHDLVHVIEATEDNFRDAVEDLDLDTVYKLHLNRVEA</sequence>
<evidence type="ECO:0000313" key="2">
    <source>
        <dbReference type="EMBL" id="WIM68074.1"/>
    </source>
</evidence>